<accession>A0ABM0P889</accession>
<proteinExistence type="inferred from homology"/>
<dbReference type="Proteomes" id="UP000694861">
    <property type="component" value="Linkage group LG6"/>
</dbReference>
<evidence type="ECO:0000313" key="3">
    <source>
        <dbReference type="RefSeq" id="XP_008235736.1"/>
    </source>
</evidence>
<dbReference type="GeneID" id="103334533"/>
<reference evidence="2" key="1">
    <citation type="journal article" date="2012" name="Nat. Commun.">
        <title>The genome of Prunus mume.</title>
        <authorList>
            <person name="Zhang Q."/>
            <person name="Chen W."/>
            <person name="Sun L."/>
            <person name="Zhao F."/>
            <person name="Huang B."/>
            <person name="Yang W."/>
            <person name="Tao Y."/>
            <person name="Wang J."/>
            <person name="Yuan Z."/>
            <person name="Fan G."/>
            <person name="Xing Z."/>
            <person name="Han C."/>
            <person name="Pan H."/>
            <person name="Zhong X."/>
            <person name="Shi W."/>
            <person name="Liang X."/>
            <person name="Du D."/>
            <person name="Sun F."/>
            <person name="Xu Z."/>
            <person name="Hao R."/>
            <person name="Lv T."/>
            <person name="Lv Y."/>
            <person name="Zheng Z."/>
            <person name="Sun M."/>
            <person name="Luo L."/>
            <person name="Cai M."/>
            <person name="Gao Y."/>
            <person name="Wang J."/>
            <person name="Yin Y."/>
            <person name="Xu X."/>
            <person name="Cheng T."/>
            <person name="Wang J."/>
        </authorList>
    </citation>
    <scope>NUCLEOTIDE SEQUENCE [LARGE SCALE GENOMIC DNA]</scope>
</reference>
<comment type="similarity">
    <text evidence="1">Belongs to the plant acyltransferase family.</text>
</comment>
<reference evidence="3" key="2">
    <citation type="submission" date="2025-08" db="UniProtKB">
        <authorList>
            <consortium name="RefSeq"/>
        </authorList>
    </citation>
    <scope>IDENTIFICATION</scope>
</reference>
<keyword evidence="2" id="KW-1185">Reference proteome</keyword>
<gene>
    <name evidence="3" type="primary">LOC103334533</name>
</gene>
<evidence type="ECO:0000256" key="1">
    <source>
        <dbReference type="ARBA" id="ARBA00009861"/>
    </source>
</evidence>
<dbReference type="PANTHER" id="PTHR31642">
    <property type="entry name" value="TRICHOTHECENE 3-O-ACETYLTRANSFERASE"/>
    <property type="match status" value="1"/>
</dbReference>
<dbReference type="Gene3D" id="3.30.559.10">
    <property type="entry name" value="Chloramphenicol acetyltransferase-like domain"/>
    <property type="match status" value="2"/>
</dbReference>
<dbReference type="Pfam" id="PF02458">
    <property type="entry name" value="Transferase"/>
    <property type="match status" value="2"/>
</dbReference>
<organism evidence="2 3">
    <name type="scientific">Prunus mume</name>
    <name type="common">Japanese apricot</name>
    <name type="synonym">Armeniaca mume</name>
    <dbReference type="NCBI Taxonomy" id="102107"/>
    <lineage>
        <taxon>Eukaryota</taxon>
        <taxon>Viridiplantae</taxon>
        <taxon>Streptophyta</taxon>
        <taxon>Embryophyta</taxon>
        <taxon>Tracheophyta</taxon>
        <taxon>Spermatophyta</taxon>
        <taxon>Magnoliopsida</taxon>
        <taxon>eudicotyledons</taxon>
        <taxon>Gunneridae</taxon>
        <taxon>Pentapetalae</taxon>
        <taxon>rosids</taxon>
        <taxon>fabids</taxon>
        <taxon>Rosales</taxon>
        <taxon>Rosaceae</taxon>
        <taxon>Amygdaloideae</taxon>
        <taxon>Amygdaleae</taxon>
        <taxon>Prunus</taxon>
    </lineage>
</organism>
<dbReference type="InterPro" id="IPR050317">
    <property type="entry name" value="Plant_Fungal_Acyltransferase"/>
</dbReference>
<name>A0ABM0P889_PRUMU</name>
<dbReference type="RefSeq" id="XP_008235736.1">
    <property type="nucleotide sequence ID" value="XM_008237514.1"/>
</dbReference>
<dbReference type="InterPro" id="IPR023213">
    <property type="entry name" value="CAT-like_dom_sf"/>
</dbReference>
<evidence type="ECO:0000313" key="2">
    <source>
        <dbReference type="Proteomes" id="UP000694861"/>
    </source>
</evidence>
<sequence length="477" mass="52964">MENVKLVEKVVIAPEKPKQPRRLFLSNIDLALVVYQETVIFFDPPSNGMSFSEAYHSLFRTLGPLLAEFDFLAGRLVPSLEDSNRFEIECNGAGVVVAAARTDTKLDELGELLVPKKEFRQFVAFLPQEDEEMDLKDKPLVSFQVCCYRHFTIQISPSDQSLAVKNEQKSQIGHSNVCLLCQFTQLGCGSLVFASRFNHCAVDGVAVREFEANLAALTRGGNLVIRPNADRTMFKARNPPNISFPHFEYSKATDRTGIFTVRGMSGTNMKLSTTLNPTRLIYLSKDRIASLKKAALKDGKLKSCTSFQVVAAMTWKARSIAVDMPDEKISTILIPVNVRKRVVPPAPPGFAGNALVPAFAHATVKELKEEDDSSLVRKVQEGVERLDDEYVRSGIDWLEVNKGVPCEEDSFSLVSWWKLGIEHGEFSWGQVKCTTSVLLKPGLVMLLPGPEGKGGLSICLELPDDQMELFCRLMLGE</sequence>
<protein>
    <submittedName>
        <fullName evidence="3">Omega-hydroxypalmitate O-feruloyl transferase-like</fullName>
    </submittedName>
</protein>
<dbReference type="PANTHER" id="PTHR31642:SF217">
    <property type="entry name" value="OMEGA-HYDROXYPALMITATE O-FERULOYL TRANSFERASE-LIKE ISOFORM X1"/>
    <property type="match status" value="1"/>
</dbReference>